<dbReference type="InterPro" id="IPR028082">
    <property type="entry name" value="Peripla_BP_I"/>
</dbReference>
<evidence type="ECO:0000256" key="5">
    <source>
        <dbReference type="SAM" id="SignalP"/>
    </source>
</evidence>
<dbReference type="RefSeq" id="WP_141354040.1">
    <property type="nucleotide sequence ID" value="NZ_BJNV01000063.1"/>
</dbReference>
<evidence type="ECO:0000256" key="3">
    <source>
        <dbReference type="ARBA" id="ARBA00022729"/>
    </source>
</evidence>
<dbReference type="CDD" id="cd06342">
    <property type="entry name" value="PBP1_ABC_LIVBP-like"/>
    <property type="match status" value="1"/>
</dbReference>
<dbReference type="GO" id="GO:0006865">
    <property type="term" value="P:amino acid transport"/>
    <property type="evidence" value="ECO:0007669"/>
    <property type="project" value="UniProtKB-KW"/>
</dbReference>
<feature type="signal peptide" evidence="5">
    <location>
        <begin position="1"/>
        <end position="23"/>
    </location>
</feature>
<protein>
    <submittedName>
        <fullName evidence="7">Branched chain amino acid ABC transporter substrate-binding protein</fullName>
    </submittedName>
</protein>
<evidence type="ECO:0000313" key="7">
    <source>
        <dbReference type="EMBL" id="GEC97077.1"/>
    </source>
</evidence>
<keyword evidence="8" id="KW-1185">Reference proteome</keyword>
<dbReference type="PANTHER" id="PTHR47151:SF2">
    <property type="entry name" value="AMINO ACID BINDING PROTEIN"/>
    <property type="match status" value="1"/>
</dbReference>
<dbReference type="Pfam" id="PF13458">
    <property type="entry name" value="Peripla_BP_6"/>
    <property type="match status" value="1"/>
</dbReference>
<sequence length="374" mass="39650">MKQRALIVALAGLTMTASTAAMADVVVKLGFAGPLTGPVSHLGKDEQYGAQLALDDANAKGVVLGGQKVRFELMPEDDQADPRTATTVAQRLVDAGVKGVVGHVTSGAAIPASRIYEQAGVPSITPSATSPKLTQQKFKTTYRVIANDMQQGAAMARFATEALKAKRIAVIDDRTAYGQGLADALVDNLKRLGVTPVGREFTNDKATDFSAILTRLKAAKPDAIFYGGMDAQGAPLLRQMKQLGIDAKYLGGDGVCTTEMIKLAGPAINADVFCTQAGIPMDKMPAGKSFNERFLKRFSTPVQLYAPYSYDAASALIEAMKLADSADPARYLPLLQKVSFKGVTGTVAFDASGDIREGGVALYQHQSGKWLFRP</sequence>
<comment type="caution">
    <text evidence="7">The sequence shown here is derived from an EMBL/GenBank/DDBJ whole genome shotgun (WGS) entry which is preliminary data.</text>
</comment>
<evidence type="ECO:0000313" key="8">
    <source>
        <dbReference type="Proteomes" id="UP000318422"/>
    </source>
</evidence>
<dbReference type="Proteomes" id="UP000318422">
    <property type="component" value="Unassembled WGS sequence"/>
</dbReference>
<dbReference type="EMBL" id="BJNV01000063">
    <property type="protein sequence ID" value="GEC97077.1"/>
    <property type="molecule type" value="Genomic_DNA"/>
</dbReference>
<dbReference type="Gene3D" id="3.40.50.2300">
    <property type="match status" value="2"/>
</dbReference>
<evidence type="ECO:0000256" key="1">
    <source>
        <dbReference type="ARBA" id="ARBA00010062"/>
    </source>
</evidence>
<dbReference type="InterPro" id="IPR028081">
    <property type="entry name" value="Leu-bd"/>
</dbReference>
<reference evidence="7 8" key="1">
    <citation type="submission" date="2019-06" db="EMBL/GenBank/DDBJ databases">
        <title>Whole genome shotgun sequence of Zoogloea ramigera NBRC 15342.</title>
        <authorList>
            <person name="Hosoyama A."/>
            <person name="Uohara A."/>
            <person name="Ohji S."/>
            <person name="Ichikawa N."/>
        </authorList>
    </citation>
    <scope>NUCLEOTIDE SEQUENCE [LARGE SCALE GENOMIC DNA]</scope>
    <source>
        <strain evidence="7 8">NBRC 15342</strain>
    </source>
</reference>
<dbReference type="InterPro" id="IPR000709">
    <property type="entry name" value="Leu_Ile_Val-bd"/>
</dbReference>
<evidence type="ECO:0000256" key="4">
    <source>
        <dbReference type="ARBA" id="ARBA00022970"/>
    </source>
</evidence>
<name>A0A4Y4D1C2_ZOORA</name>
<keyword evidence="3 5" id="KW-0732">Signal</keyword>
<dbReference type="AlphaFoldDB" id="A0A4Y4D1C2"/>
<proteinExistence type="inferred from homology"/>
<dbReference type="OrthoDB" id="5469508at2"/>
<dbReference type="PRINTS" id="PR00337">
    <property type="entry name" value="LEUILEVALBP"/>
</dbReference>
<keyword evidence="2" id="KW-0813">Transport</keyword>
<accession>A0A4Y4D1C2</accession>
<organism evidence="7 8">
    <name type="scientific">Zoogloea ramigera</name>
    <dbReference type="NCBI Taxonomy" id="350"/>
    <lineage>
        <taxon>Bacteria</taxon>
        <taxon>Pseudomonadati</taxon>
        <taxon>Pseudomonadota</taxon>
        <taxon>Betaproteobacteria</taxon>
        <taxon>Rhodocyclales</taxon>
        <taxon>Zoogloeaceae</taxon>
        <taxon>Zoogloea</taxon>
    </lineage>
</organism>
<feature type="chain" id="PRO_5021427972" evidence="5">
    <location>
        <begin position="24"/>
        <end position="374"/>
    </location>
</feature>
<gene>
    <name evidence="7" type="ORF">ZRA01_31500</name>
</gene>
<dbReference type="SUPFAM" id="SSF53822">
    <property type="entry name" value="Periplasmic binding protein-like I"/>
    <property type="match status" value="1"/>
</dbReference>
<dbReference type="PANTHER" id="PTHR47151">
    <property type="entry name" value="LEU/ILE/VAL-BINDING ABC TRANSPORTER SUBUNIT"/>
    <property type="match status" value="1"/>
</dbReference>
<evidence type="ECO:0000256" key="2">
    <source>
        <dbReference type="ARBA" id="ARBA00022448"/>
    </source>
</evidence>
<keyword evidence="4" id="KW-0029">Amino-acid transport</keyword>
<feature type="domain" description="Leucine-binding protein" evidence="6">
    <location>
        <begin position="27"/>
        <end position="366"/>
    </location>
</feature>
<evidence type="ECO:0000259" key="6">
    <source>
        <dbReference type="Pfam" id="PF13458"/>
    </source>
</evidence>
<comment type="similarity">
    <text evidence="1">Belongs to the leucine-binding protein family.</text>
</comment>